<dbReference type="EMBL" id="JACHXY010000002">
    <property type="protein sequence ID" value="MBB3158552.1"/>
    <property type="molecule type" value="Genomic_DNA"/>
</dbReference>
<evidence type="ECO:0000256" key="6">
    <source>
        <dbReference type="ARBA" id="ARBA00040529"/>
    </source>
</evidence>
<dbReference type="Proteomes" id="UP000543579">
    <property type="component" value="Unassembled WGS sequence"/>
</dbReference>
<feature type="active site" description="Proton acceptor" evidence="7">
    <location>
        <position position="352"/>
    </location>
</feature>
<evidence type="ECO:0000256" key="1">
    <source>
        <dbReference type="ARBA" id="ARBA00010982"/>
    </source>
</evidence>
<dbReference type="RefSeq" id="WP_183419965.1">
    <property type="nucleotide sequence ID" value="NZ_JACHXY010000002.1"/>
</dbReference>
<proteinExistence type="inferred from homology"/>
<evidence type="ECO:0000256" key="8">
    <source>
        <dbReference type="RuleBase" id="RU003557"/>
    </source>
</evidence>
<evidence type="ECO:0000256" key="5">
    <source>
        <dbReference type="ARBA" id="ARBA00030755"/>
    </source>
</evidence>
<dbReference type="PANTHER" id="PTHR18919">
    <property type="entry name" value="ACETYL-COA C-ACYLTRANSFERASE"/>
    <property type="match status" value="1"/>
</dbReference>
<organism evidence="11 12">
    <name type="scientific">Microbacterium proteolyticum</name>
    <dbReference type="NCBI Taxonomy" id="1572644"/>
    <lineage>
        <taxon>Bacteria</taxon>
        <taxon>Bacillati</taxon>
        <taxon>Actinomycetota</taxon>
        <taxon>Actinomycetes</taxon>
        <taxon>Micrococcales</taxon>
        <taxon>Microbacteriaceae</taxon>
        <taxon>Microbacterium</taxon>
    </lineage>
</organism>
<feature type="domain" description="Thiolase C-terminal" evidence="10">
    <location>
        <begin position="275"/>
        <end position="394"/>
    </location>
</feature>
<dbReference type="EC" id="2.3.1.9" evidence="2"/>
<protein>
    <recommendedName>
        <fullName evidence="6">Probable acetyl-CoA acetyltransferase</fullName>
        <ecNumber evidence="2">2.3.1.9</ecNumber>
    </recommendedName>
    <alternativeName>
        <fullName evidence="5">Acetoacetyl-CoA thiolase</fullName>
    </alternativeName>
</protein>
<comment type="similarity">
    <text evidence="1 8">Belongs to the thiolase-like superfamily. Thiolase family.</text>
</comment>
<dbReference type="PROSITE" id="PS00099">
    <property type="entry name" value="THIOLASE_3"/>
    <property type="match status" value="1"/>
</dbReference>
<dbReference type="InterPro" id="IPR020615">
    <property type="entry name" value="Thiolase_acyl_enz_int_AS"/>
</dbReference>
<dbReference type="InterPro" id="IPR002155">
    <property type="entry name" value="Thiolase"/>
</dbReference>
<dbReference type="PROSITE" id="PS00098">
    <property type="entry name" value="THIOLASE_1"/>
    <property type="match status" value="1"/>
</dbReference>
<keyword evidence="3 8" id="KW-0808">Transferase</keyword>
<evidence type="ECO:0000313" key="12">
    <source>
        <dbReference type="Proteomes" id="UP000543579"/>
    </source>
</evidence>
<dbReference type="Pfam" id="PF02803">
    <property type="entry name" value="Thiolase_C"/>
    <property type="match status" value="1"/>
</dbReference>
<sequence>MSAENDIVIVAAARTPQGRLNGQLAGLTAVELGGAAIDGALERAGVPAALVDAVLMGQVLQAGAGQNAARQAAIAAGVGWDVHAATVNKVCLSGLTAVIDAARMIRVGDASVVIAGGMESMTRAPHLLMNSRKGYAYGSVEVLDHLAHDGLTDVYDRESMGASTERANSRFDVTREQQDAVAARSHQRAAAARDAGLFDAEIVPVGIPQRKGDPVLVTVDEGIRDDTTVETLAKLRPAFAEGGSITAGNASQISDGAAAVVVTTRAVATENGWDVLAVVGASGQVAGPDNSLHEQPARAIERALQKQGISAADLDMVEINEAFGAVVARSQAELGLADDVVNPHGGGIALGHPIGASGTRLVVHAVHELIRRGGGTAAVALCGGGGQGDALILTR</sequence>
<dbReference type="NCBIfam" id="TIGR01930">
    <property type="entry name" value="AcCoA-C-Actrans"/>
    <property type="match status" value="1"/>
</dbReference>
<dbReference type="InterPro" id="IPR020617">
    <property type="entry name" value="Thiolase_C"/>
</dbReference>
<evidence type="ECO:0000313" key="11">
    <source>
        <dbReference type="EMBL" id="MBB3158552.1"/>
    </source>
</evidence>
<evidence type="ECO:0000259" key="9">
    <source>
        <dbReference type="Pfam" id="PF00108"/>
    </source>
</evidence>
<keyword evidence="4 8" id="KW-0012">Acyltransferase</keyword>
<dbReference type="PROSITE" id="PS00737">
    <property type="entry name" value="THIOLASE_2"/>
    <property type="match status" value="1"/>
</dbReference>
<evidence type="ECO:0000256" key="7">
    <source>
        <dbReference type="PIRSR" id="PIRSR000429-1"/>
    </source>
</evidence>
<evidence type="ECO:0000256" key="4">
    <source>
        <dbReference type="ARBA" id="ARBA00023315"/>
    </source>
</evidence>
<dbReference type="CDD" id="cd00751">
    <property type="entry name" value="thiolase"/>
    <property type="match status" value="1"/>
</dbReference>
<gene>
    <name evidence="11" type="ORF">FHS07_002248</name>
</gene>
<dbReference type="PIRSF" id="PIRSF000429">
    <property type="entry name" value="Ac-CoA_Ac_transf"/>
    <property type="match status" value="1"/>
</dbReference>
<dbReference type="InterPro" id="IPR020616">
    <property type="entry name" value="Thiolase_N"/>
</dbReference>
<dbReference type="InterPro" id="IPR016039">
    <property type="entry name" value="Thiolase-like"/>
</dbReference>
<evidence type="ECO:0000259" key="10">
    <source>
        <dbReference type="Pfam" id="PF02803"/>
    </source>
</evidence>
<evidence type="ECO:0000256" key="2">
    <source>
        <dbReference type="ARBA" id="ARBA00012705"/>
    </source>
</evidence>
<dbReference type="GO" id="GO:0003985">
    <property type="term" value="F:acetyl-CoA C-acetyltransferase activity"/>
    <property type="evidence" value="ECO:0007669"/>
    <property type="project" value="UniProtKB-EC"/>
</dbReference>
<accession>A0A7W5CIY3</accession>
<dbReference type="Gene3D" id="3.40.47.10">
    <property type="match status" value="2"/>
</dbReference>
<dbReference type="AlphaFoldDB" id="A0A7W5CIY3"/>
<name>A0A7W5CIY3_9MICO</name>
<dbReference type="InterPro" id="IPR020613">
    <property type="entry name" value="Thiolase_CS"/>
</dbReference>
<dbReference type="PANTHER" id="PTHR18919:SF107">
    <property type="entry name" value="ACETYL-COA ACETYLTRANSFERASE, CYTOSOLIC"/>
    <property type="match status" value="1"/>
</dbReference>
<dbReference type="Pfam" id="PF00108">
    <property type="entry name" value="Thiolase_N"/>
    <property type="match status" value="1"/>
</dbReference>
<evidence type="ECO:0000256" key="3">
    <source>
        <dbReference type="ARBA" id="ARBA00022679"/>
    </source>
</evidence>
<reference evidence="11 12" key="1">
    <citation type="submission" date="2020-08" db="EMBL/GenBank/DDBJ databases">
        <title>Genomic Encyclopedia of Type Strains, Phase III (KMG-III): the genomes of soil and plant-associated and newly described type strains.</title>
        <authorList>
            <person name="Whitman W."/>
        </authorList>
    </citation>
    <scope>NUCLEOTIDE SEQUENCE [LARGE SCALE GENOMIC DNA]</scope>
    <source>
        <strain evidence="11 12">CECT 8356</strain>
    </source>
</reference>
<dbReference type="SUPFAM" id="SSF53901">
    <property type="entry name" value="Thiolase-like"/>
    <property type="match status" value="2"/>
</dbReference>
<feature type="active site" description="Acyl-thioester intermediate" evidence="7">
    <location>
        <position position="91"/>
    </location>
</feature>
<feature type="domain" description="Thiolase N-terminal" evidence="9">
    <location>
        <begin position="7"/>
        <end position="265"/>
    </location>
</feature>
<comment type="caution">
    <text evidence="11">The sequence shown here is derived from an EMBL/GenBank/DDBJ whole genome shotgun (WGS) entry which is preliminary data.</text>
</comment>
<dbReference type="InterPro" id="IPR020610">
    <property type="entry name" value="Thiolase_AS"/>
</dbReference>
<feature type="active site" description="Proton acceptor" evidence="7">
    <location>
        <position position="382"/>
    </location>
</feature>